<keyword evidence="3" id="KW-0479">Metal-binding</keyword>
<gene>
    <name evidence="8" type="ORF">BE18_26035</name>
</gene>
<feature type="domain" description="DyP dimeric alpha+beta barrel" evidence="7">
    <location>
        <begin position="23"/>
        <end position="139"/>
    </location>
</feature>
<comment type="cofactor">
    <cofactor evidence="1">
        <name>heme b</name>
        <dbReference type="ChEBI" id="CHEBI:60344"/>
    </cofactor>
</comment>
<dbReference type="Pfam" id="PF21105">
    <property type="entry name" value="DyP_N"/>
    <property type="match status" value="1"/>
</dbReference>
<dbReference type="PANTHER" id="PTHR30521">
    <property type="entry name" value="DEFERROCHELATASE/PEROXIDASE"/>
    <property type="match status" value="1"/>
</dbReference>
<dbReference type="PROSITE" id="PS51404">
    <property type="entry name" value="DYP_PEROXIDASE"/>
    <property type="match status" value="1"/>
</dbReference>
<keyword evidence="4" id="KW-0560">Oxidoreductase</keyword>
<keyword evidence="2 8" id="KW-0575">Peroxidase</keyword>
<accession>A0A150R940</accession>
<dbReference type="InterPro" id="IPR006314">
    <property type="entry name" value="Dyp_peroxidase"/>
</dbReference>
<name>A0A150R940_SORCE</name>
<reference evidence="8 9" key="1">
    <citation type="submission" date="2014-02" db="EMBL/GenBank/DDBJ databases">
        <title>The small core and large imbalanced accessory genome model reveals a collaborative survival strategy of Sorangium cellulosum strains in nature.</title>
        <authorList>
            <person name="Han K."/>
            <person name="Peng R."/>
            <person name="Blom J."/>
            <person name="Li Y.-Z."/>
        </authorList>
    </citation>
    <scope>NUCLEOTIDE SEQUENCE [LARGE SCALE GENOMIC DNA]</scope>
    <source>
        <strain evidence="8 9">So0149</strain>
    </source>
</reference>
<dbReference type="PANTHER" id="PTHR30521:SF5">
    <property type="entry name" value="BLR4509 PROTEIN"/>
    <property type="match status" value="1"/>
</dbReference>
<dbReference type="GO" id="GO:0005829">
    <property type="term" value="C:cytosol"/>
    <property type="evidence" value="ECO:0007669"/>
    <property type="project" value="TreeGrafter"/>
</dbReference>
<dbReference type="EMBL" id="JEMC01004049">
    <property type="protein sequence ID" value="KYF76258.1"/>
    <property type="molecule type" value="Genomic_DNA"/>
</dbReference>
<keyword evidence="5" id="KW-0408">Iron</keyword>
<dbReference type="InterPro" id="IPR049509">
    <property type="entry name" value="DyP_N"/>
</dbReference>
<evidence type="ECO:0000256" key="3">
    <source>
        <dbReference type="ARBA" id="ARBA00022723"/>
    </source>
</evidence>
<evidence type="ECO:0000256" key="4">
    <source>
        <dbReference type="ARBA" id="ARBA00023002"/>
    </source>
</evidence>
<dbReference type="GO" id="GO:0004601">
    <property type="term" value="F:peroxidase activity"/>
    <property type="evidence" value="ECO:0007669"/>
    <property type="project" value="UniProtKB-KW"/>
</dbReference>
<protein>
    <submittedName>
        <fullName evidence="8">Peroxidase</fullName>
    </submittedName>
</protein>
<dbReference type="GO" id="GO:0020037">
    <property type="term" value="F:heme binding"/>
    <property type="evidence" value="ECO:0007669"/>
    <property type="project" value="InterPro"/>
</dbReference>
<evidence type="ECO:0000313" key="8">
    <source>
        <dbReference type="EMBL" id="KYF76258.1"/>
    </source>
</evidence>
<evidence type="ECO:0000256" key="2">
    <source>
        <dbReference type="ARBA" id="ARBA00022559"/>
    </source>
</evidence>
<dbReference type="SUPFAM" id="SSF54909">
    <property type="entry name" value="Dimeric alpha+beta barrel"/>
    <property type="match status" value="1"/>
</dbReference>
<evidence type="ECO:0000256" key="5">
    <source>
        <dbReference type="ARBA" id="ARBA00023004"/>
    </source>
</evidence>
<dbReference type="GO" id="GO:0046872">
    <property type="term" value="F:metal ion binding"/>
    <property type="evidence" value="ECO:0007669"/>
    <property type="project" value="UniProtKB-KW"/>
</dbReference>
<sequence>MTLELDDIQSGILRPRPTPYAATYLLVRIDDPIDGRRLMQRASELVASAASATSPDRDAWVNVGLTFQGLRALGVPQASLDSFPPEFQQGMAARAAVLGDTGESAPAHWEAPLGTPDVHVVFAAIAPDAERLAARIDRALKAIGALPGLAAIWREDCHVLASGQEPFGFMDGVSQPAIEGSGIPGTNPDEPPLKPGEFVLGYPDELGGLPPMPTPEVLGRNGTYAVLRKVRQRVAAFRQFLKESSANPEEEEWLAAKMMGRWRSGAPLALSPEKDDPALGADPTRNNAFLYRDDPKGYKTPPGSHIRRANPRDALGGGDTVRIHRVLRRRTTYGPPLPEGALEDDGADRGQVLLFIGAHLRRQFEFVQSVWLNDSEFIGAGADRDPIASTGEGGGGFTIPRWPVRRRVQGLSRFVVTRGGEYCFMPGLRALRWLAALGT</sequence>
<evidence type="ECO:0000256" key="1">
    <source>
        <dbReference type="ARBA" id="ARBA00001970"/>
    </source>
</evidence>
<comment type="caution">
    <text evidence="8">The sequence shown here is derived from an EMBL/GenBank/DDBJ whole genome shotgun (WGS) entry which is preliminary data.</text>
</comment>
<dbReference type="InterPro" id="IPR011008">
    <property type="entry name" value="Dimeric_a/b-barrel"/>
</dbReference>
<dbReference type="AlphaFoldDB" id="A0A150R940"/>
<evidence type="ECO:0000256" key="6">
    <source>
        <dbReference type="SAM" id="MobiDB-lite"/>
    </source>
</evidence>
<evidence type="ECO:0000313" key="9">
    <source>
        <dbReference type="Proteomes" id="UP000075515"/>
    </source>
</evidence>
<dbReference type="Proteomes" id="UP000075515">
    <property type="component" value="Unassembled WGS sequence"/>
</dbReference>
<organism evidence="8 9">
    <name type="scientific">Sorangium cellulosum</name>
    <name type="common">Polyangium cellulosum</name>
    <dbReference type="NCBI Taxonomy" id="56"/>
    <lineage>
        <taxon>Bacteria</taxon>
        <taxon>Pseudomonadati</taxon>
        <taxon>Myxococcota</taxon>
        <taxon>Polyangia</taxon>
        <taxon>Polyangiales</taxon>
        <taxon>Polyangiaceae</taxon>
        <taxon>Sorangium</taxon>
    </lineage>
</organism>
<proteinExistence type="predicted"/>
<feature type="region of interest" description="Disordered" evidence="6">
    <location>
        <begin position="267"/>
        <end position="315"/>
    </location>
</feature>
<evidence type="ECO:0000259" key="7">
    <source>
        <dbReference type="Pfam" id="PF21105"/>
    </source>
</evidence>